<sequence length="409" mass="43240">MSGASHHLSGDFFHFGHDDLASLFASSTQMQQQQIQQPWPFLAADYLLQQHASAPPPLDFDDASPFDFDLPPAAEDQVKRELLQAADGAGAVGMPGGGPGGTGTPHSVSMSSTSSGAGACAGGGEGESAGKSAKEEGEGDESMEGSAAAKGGTGDGEDQKGNKGNNNGKGKKKGGAAEKDKRPRQARFAFMTKSEVDHLEDGYRWRKYGQKAVKNSPFPRSYYRCTAQKCPVKKRVERSFQDAAVVITTYEGKHTHPIPATLRGNQHHLHLLAQHPHLHNNNNPNYLLRMPAPPAAAAAFFPPGPGASFLQQHAATLQAMQQQQQQHGLRGLLPAANMAGGVTITSSAAATTTASMAVGSGSSSASAPAPPLRMEHLMDYDGLLQDMLLPSSTFIQHNDDTTGNINNRR</sequence>
<comment type="subcellular location">
    <subcellularLocation>
        <location evidence="1">Nucleus</location>
    </subcellularLocation>
</comment>
<feature type="compositionally biased region" description="Low complexity" evidence="6">
    <location>
        <begin position="104"/>
        <end position="118"/>
    </location>
</feature>
<keyword evidence="5" id="KW-0539">Nucleus</keyword>
<organism evidence="8">
    <name type="scientific">Brachypodium distachyon</name>
    <name type="common">Purple false brome</name>
    <name type="synonym">Trachynia distachya</name>
    <dbReference type="NCBI Taxonomy" id="15368"/>
    <lineage>
        <taxon>Eukaryota</taxon>
        <taxon>Viridiplantae</taxon>
        <taxon>Streptophyta</taxon>
        <taxon>Embryophyta</taxon>
        <taxon>Tracheophyta</taxon>
        <taxon>Spermatophyta</taxon>
        <taxon>Magnoliopsida</taxon>
        <taxon>Liliopsida</taxon>
        <taxon>Poales</taxon>
        <taxon>Poaceae</taxon>
        <taxon>BOP clade</taxon>
        <taxon>Pooideae</taxon>
        <taxon>Stipodae</taxon>
        <taxon>Brachypodieae</taxon>
        <taxon>Brachypodium</taxon>
    </lineage>
</organism>
<dbReference type="Proteomes" id="UP000008810">
    <property type="component" value="Chromosome 2"/>
</dbReference>
<gene>
    <name evidence="9" type="primary">LOC100829894</name>
    <name evidence="8" type="ORF">BRADI_2g16357v3</name>
</gene>
<keyword evidence="3" id="KW-0238">DNA-binding</keyword>
<dbReference type="Gramene" id="KQK04850">
    <property type="protein sequence ID" value="KQK04850"/>
    <property type="gene ID" value="BRADI_2g16357v3"/>
</dbReference>
<dbReference type="PANTHER" id="PTHR31221">
    <property type="entry name" value="WRKY TRANSCRIPTION FACTOR PROTEIN 1-RELATED"/>
    <property type="match status" value="1"/>
</dbReference>
<dbReference type="InterPro" id="IPR003657">
    <property type="entry name" value="WRKY_dom"/>
</dbReference>
<proteinExistence type="predicted"/>
<feature type="region of interest" description="Disordered" evidence="6">
    <location>
        <begin position="89"/>
        <end position="187"/>
    </location>
</feature>
<evidence type="ECO:0000313" key="9">
    <source>
        <dbReference type="EnsemblPlants" id="KQK04850"/>
    </source>
</evidence>
<dbReference type="AlphaFoldDB" id="A0A0Q3QTM8"/>
<dbReference type="GO" id="GO:0006355">
    <property type="term" value="P:regulation of DNA-templated transcription"/>
    <property type="evidence" value="ECO:0000318"/>
    <property type="project" value="GO_Central"/>
</dbReference>
<reference evidence="8 9" key="1">
    <citation type="journal article" date="2010" name="Nature">
        <title>Genome sequencing and analysis of the model grass Brachypodium distachyon.</title>
        <authorList>
            <consortium name="International Brachypodium Initiative"/>
        </authorList>
    </citation>
    <scope>NUCLEOTIDE SEQUENCE [LARGE SCALE GENOMIC DNA]</scope>
    <source>
        <strain evidence="8 9">Bd21</strain>
    </source>
</reference>
<evidence type="ECO:0000256" key="2">
    <source>
        <dbReference type="ARBA" id="ARBA00023015"/>
    </source>
</evidence>
<evidence type="ECO:0000256" key="3">
    <source>
        <dbReference type="ARBA" id="ARBA00023125"/>
    </source>
</evidence>
<dbReference type="Pfam" id="PF03106">
    <property type="entry name" value="WRKY"/>
    <property type="match status" value="1"/>
</dbReference>
<dbReference type="RefSeq" id="XP_010233118.1">
    <property type="nucleotide sequence ID" value="XM_010234816.3"/>
</dbReference>
<dbReference type="GO" id="GO:0003700">
    <property type="term" value="F:DNA-binding transcription factor activity"/>
    <property type="evidence" value="ECO:0000318"/>
    <property type="project" value="GO_Central"/>
</dbReference>
<accession>A0A0Q3QTM8</accession>
<dbReference type="KEGG" id="bdi:100829894"/>
<evidence type="ECO:0000313" key="8">
    <source>
        <dbReference type="EMBL" id="KQK04850.1"/>
    </source>
</evidence>
<dbReference type="InterPro" id="IPR036576">
    <property type="entry name" value="WRKY_dom_sf"/>
</dbReference>
<dbReference type="PROSITE" id="PS50811">
    <property type="entry name" value="WRKY"/>
    <property type="match status" value="1"/>
</dbReference>
<dbReference type="EnsemblPlants" id="KQK04850">
    <property type="protein sequence ID" value="KQK04850"/>
    <property type="gene ID" value="BRADI_2g16357v3"/>
</dbReference>
<dbReference type="ExpressionAtlas" id="A0A0Q3QTM8">
    <property type="expression patterns" value="baseline and differential"/>
</dbReference>
<dbReference type="InterPro" id="IPR044810">
    <property type="entry name" value="WRKY_plant"/>
</dbReference>
<evidence type="ECO:0000259" key="7">
    <source>
        <dbReference type="PROSITE" id="PS50811"/>
    </source>
</evidence>
<name>A0A0Q3QTM8_BRADI</name>
<dbReference type="GeneID" id="100829894"/>
<reference evidence="8" key="2">
    <citation type="submission" date="2017-06" db="EMBL/GenBank/DDBJ databases">
        <title>WGS assembly of Brachypodium distachyon.</title>
        <authorList>
            <consortium name="The International Brachypodium Initiative"/>
            <person name="Lucas S."/>
            <person name="Harmon-Smith M."/>
            <person name="Lail K."/>
            <person name="Tice H."/>
            <person name="Grimwood J."/>
            <person name="Bruce D."/>
            <person name="Barry K."/>
            <person name="Shu S."/>
            <person name="Lindquist E."/>
            <person name="Wang M."/>
            <person name="Pitluck S."/>
            <person name="Vogel J.P."/>
            <person name="Garvin D.F."/>
            <person name="Mockler T.C."/>
            <person name="Schmutz J."/>
            <person name="Rokhsar D."/>
            <person name="Bevan M.W."/>
        </authorList>
    </citation>
    <scope>NUCLEOTIDE SEQUENCE</scope>
    <source>
        <strain evidence="8">Bd21</strain>
    </source>
</reference>
<evidence type="ECO:0000256" key="4">
    <source>
        <dbReference type="ARBA" id="ARBA00023163"/>
    </source>
</evidence>
<keyword evidence="2" id="KW-0805">Transcription regulation</keyword>
<feature type="domain" description="WRKY" evidence="7">
    <location>
        <begin position="194"/>
        <end position="259"/>
    </location>
</feature>
<dbReference type="EMBL" id="CM000881">
    <property type="protein sequence ID" value="KQK04850.1"/>
    <property type="molecule type" value="Genomic_DNA"/>
</dbReference>
<evidence type="ECO:0000256" key="6">
    <source>
        <dbReference type="SAM" id="MobiDB-lite"/>
    </source>
</evidence>
<dbReference type="GO" id="GO:0000976">
    <property type="term" value="F:transcription cis-regulatory region binding"/>
    <property type="evidence" value="ECO:0000318"/>
    <property type="project" value="GO_Central"/>
</dbReference>
<keyword evidence="4" id="KW-0804">Transcription</keyword>
<evidence type="ECO:0000256" key="5">
    <source>
        <dbReference type="ARBA" id="ARBA00023242"/>
    </source>
</evidence>
<reference evidence="9" key="3">
    <citation type="submission" date="2018-08" db="UniProtKB">
        <authorList>
            <consortium name="EnsemblPlants"/>
        </authorList>
    </citation>
    <scope>IDENTIFICATION</scope>
    <source>
        <strain evidence="9">cv. Bd21</strain>
    </source>
</reference>
<evidence type="ECO:0000313" key="10">
    <source>
        <dbReference type="Proteomes" id="UP000008810"/>
    </source>
</evidence>
<dbReference type="FunFam" id="2.20.25.80:FF:000003">
    <property type="entry name" value="WRKY transcription factor 57"/>
    <property type="match status" value="1"/>
</dbReference>
<dbReference type="GO" id="GO:0005634">
    <property type="term" value="C:nucleus"/>
    <property type="evidence" value="ECO:0000318"/>
    <property type="project" value="GO_Central"/>
</dbReference>
<feature type="compositionally biased region" description="Gly residues" evidence="6">
    <location>
        <begin position="90"/>
        <end position="103"/>
    </location>
</feature>
<dbReference type="PANTHER" id="PTHR31221:SF363">
    <property type="entry name" value="OS05G0565900 PROTEIN"/>
    <property type="match status" value="1"/>
</dbReference>
<evidence type="ECO:0000256" key="1">
    <source>
        <dbReference type="ARBA" id="ARBA00004123"/>
    </source>
</evidence>
<dbReference type="SMART" id="SM00774">
    <property type="entry name" value="WRKY"/>
    <property type="match status" value="1"/>
</dbReference>
<keyword evidence="10" id="KW-1185">Reference proteome</keyword>
<dbReference type="SUPFAM" id="SSF118290">
    <property type="entry name" value="WRKY DNA-binding domain"/>
    <property type="match status" value="1"/>
</dbReference>
<dbReference type="OrthoDB" id="694652at2759"/>
<protein>
    <recommendedName>
        <fullName evidence="7">WRKY domain-containing protein</fullName>
    </recommendedName>
</protein>
<dbReference type="Gene3D" id="2.20.25.80">
    <property type="entry name" value="WRKY domain"/>
    <property type="match status" value="1"/>
</dbReference>